<evidence type="ECO:0000256" key="5">
    <source>
        <dbReference type="ARBA" id="ARBA00023004"/>
    </source>
</evidence>
<sequence>MKQANRKVIPIQPVPGGNLPPEQRLAVQAAVQANRDQPGNLLLVLHAVQDRLGFVPPDAVALIAFELNLSRAEVHGVVSFYHAFRTAKPGRHVLHLCRAEACQSVGAAALEAHAKKSLGVDFHGTTADGAVTLEPVYCLGNCALGPALMIDDKLCGRVTPARFDQFVADMRA</sequence>
<evidence type="ECO:0000256" key="10">
    <source>
        <dbReference type="PIRSR" id="PIRSR000216-1"/>
    </source>
</evidence>
<dbReference type="RefSeq" id="WP_133881577.1">
    <property type="nucleotide sequence ID" value="NZ_MWIN01000028.1"/>
</dbReference>
<dbReference type="PANTHER" id="PTHR43342">
    <property type="entry name" value="NADH-QUINONE OXIDOREDUCTASE, E SUBUNIT"/>
    <property type="match status" value="1"/>
</dbReference>
<dbReference type="InterPro" id="IPR002023">
    <property type="entry name" value="NuoE-like"/>
</dbReference>
<evidence type="ECO:0000313" key="12">
    <source>
        <dbReference type="Proteomes" id="UP000295341"/>
    </source>
</evidence>
<dbReference type="Proteomes" id="UP000295341">
    <property type="component" value="Unassembled WGS sequence"/>
</dbReference>
<dbReference type="CDD" id="cd03081">
    <property type="entry name" value="TRX_Fd_NuoE_FDH_gamma"/>
    <property type="match status" value="1"/>
</dbReference>
<evidence type="ECO:0000256" key="6">
    <source>
        <dbReference type="ARBA" id="ARBA00023014"/>
    </source>
</evidence>
<dbReference type="PROSITE" id="PS01099">
    <property type="entry name" value="COMPLEX1_24K"/>
    <property type="match status" value="1"/>
</dbReference>
<evidence type="ECO:0000256" key="1">
    <source>
        <dbReference type="ARBA" id="ARBA00010643"/>
    </source>
</evidence>
<name>A0A4R7P2M8_9GAMM</name>
<dbReference type="Gene3D" id="1.10.10.1590">
    <property type="entry name" value="NADH-quinone oxidoreductase subunit E"/>
    <property type="match status" value="1"/>
</dbReference>
<dbReference type="AlphaFoldDB" id="A0A4R7P2M8"/>
<keyword evidence="4 10" id="KW-0479">Metal-binding</keyword>
<evidence type="ECO:0000256" key="9">
    <source>
        <dbReference type="ARBA" id="ARBA00034078"/>
    </source>
</evidence>
<comment type="cofactor">
    <cofactor evidence="9">
        <name>[2Fe-2S] cluster</name>
        <dbReference type="ChEBI" id="CHEBI:190135"/>
    </cofactor>
</comment>
<dbReference type="PIRSF" id="PIRSF000216">
    <property type="entry name" value="NADH_DH_24kDa"/>
    <property type="match status" value="1"/>
</dbReference>
<dbReference type="OrthoDB" id="9807941at2"/>
<evidence type="ECO:0000256" key="8">
    <source>
        <dbReference type="ARBA" id="ARBA00032788"/>
    </source>
</evidence>
<keyword evidence="12" id="KW-1185">Reference proteome</keyword>
<feature type="binding site" evidence="10">
    <location>
        <position position="138"/>
    </location>
    <ligand>
        <name>[2Fe-2S] cluster</name>
        <dbReference type="ChEBI" id="CHEBI:190135"/>
    </ligand>
</feature>
<gene>
    <name evidence="11" type="ORF">DFR24_2343</name>
</gene>
<dbReference type="InterPro" id="IPR028431">
    <property type="entry name" value="NADP_DH_HndA-like"/>
</dbReference>
<keyword evidence="6 10" id="KW-0411">Iron-sulfur</keyword>
<evidence type="ECO:0000256" key="4">
    <source>
        <dbReference type="ARBA" id="ARBA00022723"/>
    </source>
</evidence>
<protein>
    <recommendedName>
        <fullName evidence="2">NADH-quinone oxidoreductase subunit E</fullName>
    </recommendedName>
    <alternativeName>
        <fullName evidence="7">NADH dehydrogenase I subunit E</fullName>
    </alternativeName>
    <alternativeName>
        <fullName evidence="8">NDH-1 subunit E</fullName>
    </alternativeName>
</protein>
<dbReference type="EMBL" id="SOBT01000009">
    <property type="protein sequence ID" value="TDU27985.1"/>
    <property type="molecule type" value="Genomic_DNA"/>
</dbReference>
<proteinExistence type="inferred from homology"/>
<evidence type="ECO:0000313" key="11">
    <source>
        <dbReference type="EMBL" id="TDU27985.1"/>
    </source>
</evidence>
<dbReference type="Pfam" id="PF01257">
    <property type="entry name" value="2Fe-2S_thioredx"/>
    <property type="match status" value="1"/>
</dbReference>
<comment type="similarity">
    <text evidence="1">Belongs to the complex I 24 kDa subunit family.</text>
</comment>
<dbReference type="GO" id="GO:0046872">
    <property type="term" value="F:metal ion binding"/>
    <property type="evidence" value="ECO:0007669"/>
    <property type="project" value="UniProtKB-KW"/>
</dbReference>
<comment type="cofactor">
    <cofactor evidence="10">
        <name>[2Fe-2S] cluster</name>
        <dbReference type="ChEBI" id="CHEBI:190135"/>
    </cofactor>
    <text evidence="10">Binds 1 [2Fe-2S] cluster.</text>
</comment>
<feature type="binding site" evidence="10">
    <location>
        <position position="102"/>
    </location>
    <ligand>
        <name>[2Fe-2S] cluster</name>
        <dbReference type="ChEBI" id="CHEBI:190135"/>
    </ligand>
</feature>
<dbReference type="GO" id="GO:0016491">
    <property type="term" value="F:oxidoreductase activity"/>
    <property type="evidence" value="ECO:0007669"/>
    <property type="project" value="InterPro"/>
</dbReference>
<dbReference type="NCBIfam" id="NF004638">
    <property type="entry name" value="PRK05988.1"/>
    <property type="match status" value="1"/>
</dbReference>
<reference evidence="11 12" key="1">
    <citation type="submission" date="2019-03" db="EMBL/GenBank/DDBJ databases">
        <title>Genomic Encyclopedia of Type Strains, Phase IV (KMG-IV): sequencing the most valuable type-strain genomes for metagenomic binning, comparative biology and taxonomic classification.</title>
        <authorList>
            <person name="Goeker M."/>
        </authorList>
    </citation>
    <scope>NUCLEOTIDE SEQUENCE [LARGE SCALE GENOMIC DNA]</scope>
    <source>
        <strain evidence="11 12">DSM 26377</strain>
    </source>
</reference>
<evidence type="ECO:0000256" key="7">
    <source>
        <dbReference type="ARBA" id="ARBA00031580"/>
    </source>
</evidence>
<organism evidence="11 12">
    <name type="scientific">Panacagrimonas perspica</name>
    <dbReference type="NCBI Taxonomy" id="381431"/>
    <lineage>
        <taxon>Bacteria</taxon>
        <taxon>Pseudomonadati</taxon>
        <taxon>Pseudomonadota</taxon>
        <taxon>Gammaproteobacteria</taxon>
        <taxon>Nevskiales</taxon>
        <taxon>Nevskiaceae</taxon>
        <taxon>Panacagrimonas</taxon>
    </lineage>
</organism>
<accession>A0A4R7P2M8</accession>
<comment type="caution">
    <text evidence="11">The sequence shown here is derived from an EMBL/GenBank/DDBJ whole genome shotgun (WGS) entry which is preliminary data.</text>
</comment>
<evidence type="ECO:0000256" key="2">
    <source>
        <dbReference type="ARBA" id="ARBA00019898"/>
    </source>
</evidence>
<feature type="binding site" evidence="10">
    <location>
        <position position="142"/>
    </location>
    <ligand>
        <name>[2Fe-2S] cluster</name>
        <dbReference type="ChEBI" id="CHEBI:190135"/>
    </ligand>
</feature>
<dbReference type="PANTHER" id="PTHR43342:SF2">
    <property type="entry name" value="POTENTIAL NAD-REDUCING HYDROGENASE SUBUNIT"/>
    <property type="match status" value="1"/>
</dbReference>
<evidence type="ECO:0000256" key="3">
    <source>
        <dbReference type="ARBA" id="ARBA00022714"/>
    </source>
</evidence>
<dbReference type="GO" id="GO:0051537">
    <property type="term" value="F:2 iron, 2 sulfur cluster binding"/>
    <property type="evidence" value="ECO:0007669"/>
    <property type="project" value="UniProtKB-KW"/>
</dbReference>
<dbReference type="InterPro" id="IPR041921">
    <property type="entry name" value="NuoE_N"/>
</dbReference>
<keyword evidence="5 10" id="KW-0408">Iron</keyword>
<dbReference type="Gene3D" id="3.40.30.10">
    <property type="entry name" value="Glutaredoxin"/>
    <property type="match status" value="1"/>
</dbReference>
<keyword evidence="3 10" id="KW-0001">2Fe-2S</keyword>
<feature type="binding site" evidence="10">
    <location>
        <position position="97"/>
    </location>
    <ligand>
        <name>[2Fe-2S] cluster</name>
        <dbReference type="ChEBI" id="CHEBI:190135"/>
    </ligand>
</feature>
<dbReference type="SUPFAM" id="SSF52833">
    <property type="entry name" value="Thioredoxin-like"/>
    <property type="match status" value="1"/>
</dbReference>
<dbReference type="InterPro" id="IPR036249">
    <property type="entry name" value="Thioredoxin-like_sf"/>
</dbReference>